<dbReference type="FunCoup" id="A8JGT1">
    <property type="interactions" value="1502"/>
</dbReference>
<dbReference type="Gene3D" id="3.30.70.2280">
    <property type="match status" value="1"/>
</dbReference>
<dbReference type="InterPro" id="IPR027417">
    <property type="entry name" value="P-loop_NTPase"/>
</dbReference>
<dbReference type="PROSITE" id="PS51194">
    <property type="entry name" value="HELICASE_CTER"/>
    <property type="match status" value="1"/>
</dbReference>
<comment type="similarity">
    <text evidence="1">Belongs to the DEAD box helicase family. DDX21/DDX50 subfamily.</text>
</comment>
<keyword evidence="10" id="KW-1185">Reference proteome</keyword>
<dbReference type="AlphaFoldDB" id="A8JGT1"/>
<evidence type="ECO:0000256" key="6">
    <source>
        <dbReference type="ARBA" id="ARBA00022840"/>
    </source>
</evidence>
<dbReference type="Proteomes" id="UP000006906">
    <property type="component" value="Chromosome 2"/>
</dbReference>
<dbReference type="CDD" id="cd18787">
    <property type="entry name" value="SF2_C_DEAD"/>
    <property type="match status" value="1"/>
</dbReference>
<dbReference type="InterPro" id="IPR050547">
    <property type="entry name" value="DEAD_box_RNA_helicases"/>
</dbReference>
<dbReference type="Pfam" id="PF00270">
    <property type="entry name" value="DEAD"/>
    <property type="match status" value="1"/>
</dbReference>
<dbReference type="KEGG" id="cre:CHLRE_02g118300v5"/>
<evidence type="ECO:0000256" key="5">
    <source>
        <dbReference type="ARBA" id="ARBA00022806"/>
    </source>
</evidence>
<dbReference type="OMA" id="SVAYKKX"/>
<dbReference type="Gramene" id="PNW87332">
    <property type="protein sequence ID" value="PNW87332"/>
    <property type="gene ID" value="CHLRE_02g118300v5"/>
</dbReference>
<gene>
    <name evidence="9" type="ORF">CHLRE_02g118300v5</name>
</gene>
<dbReference type="InterPro" id="IPR001650">
    <property type="entry name" value="Helicase_C-like"/>
</dbReference>
<dbReference type="InterPro" id="IPR059027">
    <property type="entry name" value="DD_DDX21-DDX50"/>
</dbReference>
<dbReference type="SUPFAM" id="SSF52540">
    <property type="entry name" value="P-loop containing nucleoside triphosphate hydrolases"/>
    <property type="match status" value="1"/>
</dbReference>
<feature type="region of interest" description="Disordered" evidence="8">
    <location>
        <begin position="693"/>
        <end position="737"/>
    </location>
</feature>
<dbReference type="GO" id="GO:0003724">
    <property type="term" value="F:RNA helicase activity"/>
    <property type="evidence" value="ECO:0000318"/>
    <property type="project" value="GO_Central"/>
</dbReference>
<dbReference type="InterPro" id="IPR012562">
    <property type="entry name" value="GUCT"/>
</dbReference>
<evidence type="ECO:0000256" key="7">
    <source>
        <dbReference type="ARBA" id="ARBA00022884"/>
    </source>
</evidence>
<dbReference type="GeneID" id="5727965"/>
<keyword evidence="5" id="KW-0347">Helicase</keyword>
<dbReference type="Gene3D" id="3.40.50.300">
    <property type="entry name" value="P-loop containing nucleotide triphosphate hydrolases"/>
    <property type="match status" value="2"/>
</dbReference>
<evidence type="ECO:0000256" key="8">
    <source>
        <dbReference type="SAM" id="MobiDB-lite"/>
    </source>
</evidence>
<evidence type="ECO:0000256" key="3">
    <source>
        <dbReference type="ARBA" id="ARBA00022741"/>
    </source>
</evidence>
<keyword evidence="4" id="KW-0378">Hydrolase</keyword>
<feature type="region of interest" description="Disordered" evidence="8">
    <location>
        <begin position="1"/>
        <end position="89"/>
    </location>
</feature>
<dbReference type="RefSeq" id="XP_001702450.1">
    <property type="nucleotide sequence ID" value="XM_001702398.2"/>
</dbReference>
<dbReference type="GO" id="GO:0005730">
    <property type="term" value="C:nucleolus"/>
    <property type="evidence" value="ECO:0000318"/>
    <property type="project" value="GO_Central"/>
</dbReference>
<dbReference type="InterPro" id="IPR011545">
    <property type="entry name" value="DEAD/DEAH_box_helicase_dom"/>
</dbReference>
<sequence>MVKTRHQEEVEAAGAPVAEKKVKKAKASEDGAAPKRKRATEVDAEPAAIEKPKKKKAAAEAADGDAAPAKKVKKVKAASEDSEEPVKPPTKLAAITAATPTSELGLDRFKLSEQVKSMLRSQNIESLFPIQAMTLEPAMEGLDVVGRARTGCGKTLAFTVPVVERIIAEQKSGSGIGRGAGRLPVCIVLAPTRELAKQVQEVFANTGKAANLYTMCVYGGTPYDGQEQALSRGVDVVVGTPGRVKDLLERGTLKLSNIRFRVLDEVDQMLAMGFIEDVETILKQGENNRDQIQTLLFSATLPKWVQGLTQRFLRPGHKFLDLVGDDRMQAAVTVKHLMLPCSYPQRAGLLKDLITSYGAGGRTIIFTDSKKEAAELSVVLGDSLGAQALHGDLAQSMREQTLDGFRKGRFAILIATDVAARGLDVTGIELVLMVDPPADWETYIHRSGRTGRAGSSGVCVTLVTKKMEYMVPIIEKRAGMKFERIGAPQPADMARIAAERTLSLLGEVDPAVVGHFREAAERYLSESAADGRDPAEALARALAKITGYKVMKARSLLTAHDDCTTLLFECADHTIENPGSVWGHLRKTCRLDEGLLDQVKRMTVTADGKGAVFDVPSEHVQAFLEAAEEKRGITLTLPSSLPELKVRPGEANTGGFGGGGYGGGGYGGGGYGGRGGGGGYGGRGGYGGGGRGGSGGYGRGGGGSFGRGGGGGGFGRGGAGGRGGGRGGFGGRGRGRG</sequence>
<dbReference type="Pfam" id="PF26142">
    <property type="entry name" value="DD_DDX21-DDX50"/>
    <property type="match status" value="1"/>
</dbReference>
<dbReference type="CDD" id="cd12937">
    <property type="entry name" value="GUCT_RH7_like"/>
    <property type="match status" value="1"/>
</dbReference>
<dbReference type="Pfam" id="PF00271">
    <property type="entry name" value="Helicase_C"/>
    <property type="match status" value="1"/>
</dbReference>
<dbReference type="PROSITE" id="PS51192">
    <property type="entry name" value="HELICASE_ATP_BIND_1"/>
    <property type="match status" value="1"/>
</dbReference>
<dbReference type="PaxDb" id="3055-EDO96945"/>
<reference evidence="9 10" key="1">
    <citation type="journal article" date="2007" name="Science">
        <title>The Chlamydomonas genome reveals the evolution of key animal and plant functions.</title>
        <authorList>
            <person name="Merchant S.S."/>
            <person name="Prochnik S.E."/>
            <person name="Vallon O."/>
            <person name="Harris E.H."/>
            <person name="Karpowicz S.J."/>
            <person name="Witman G.B."/>
            <person name="Terry A."/>
            <person name="Salamov A."/>
            <person name="Fritz-Laylin L.K."/>
            <person name="Marechal-Drouard L."/>
            <person name="Marshall W.F."/>
            <person name="Qu L.H."/>
            <person name="Nelson D.R."/>
            <person name="Sanderfoot A.A."/>
            <person name="Spalding M.H."/>
            <person name="Kapitonov V.V."/>
            <person name="Ren Q."/>
            <person name="Ferris P."/>
            <person name="Lindquist E."/>
            <person name="Shapiro H."/>
            <person name="Lucas S.M."/>
            <person name="Grimwood J."/>
            <person name="Schmutz J."/>
            <person name="Cardol P."/>
            <person name="Cerutti H."/>
            <person name="Chanfreau G."/>
            <person name="Chen C.L."/>
            <person name="Cognat V."/>
            <person name="Croft M.T."/>
            <person name="Dent R."/>
            <person name="Dutcher S."/>
            <person name="Fernandez E."/>
            <person name="Fukuzawa H."/>
            <person name="Gonzalez-Ballester D."/>
            <person name="Gonzalez-Halphen D."/>
            <person name="Hallmann A."/>
            <person name="Hanikenne M."/>
            <person name="Hippler M."/>
            <person name="Inwood W."/>
            <person name="Jabbari K."/>
            <person name="Kalanon M."/>
            <person name="Kuras R."/>
            <person name="Lefebvre P.A."/>
            <person name="Lemaire S.D."/>
            <person name="Lobanov A.V."/>
            <person name="Lohr M."/>
            <person name="Manuell A."/>
            <person name="Meier I."/>
            <person name="Mets L."/>
            <person name="Mittag M."/>
            <person name="Mittelmeier T."/>
            <person name="Moroney J.V."/>
            <person name="Moseley J."/>
            <person name="Napoli C."/>
            <person name="Nedelcu A.M."/>
            <person name="Niyogi K."/>
            <person name="Novoselov S.V."/>
            <person name="Paulsen I.T."/>
            <person name="Pazour G."/>
            <person name="Purton S."/>
            <person name="Ral J.P."/>
            <person name="Riano-Pachon D.M."/>
            <person name="Riekhof W."/>
            <person name="Rymarquis L."/>
            <person name="Schroda M."/>
            <person name="Stern D."/>
            <person name="Umen J."/>
            <person name="Willows R."/>
            <person name="Wilson N."/>
            <person name="Zimmer S.L."/>
            <person name="Allmer J."/>
            <person name="Balk J."/>
            <person name="Bisova K."/>
            <person name="Chen C.J."/>
            <person name="Elias M."/>
            <person name="Gendler K."/>
            <person name="Hauser C."/>
            <person name="Lamb M.R."/>
            <person name="Ledford H."/>
            <person name="Long J.C."/>
            <person name="Minagawa J."/>
            <person name="Page M.D."/>
            <person name="Pan J."/>
            <person name="Pootakham W."/>
            <person name="Roje S."/>
            <person name="Rose A."/>
            <person name="Stahlberg E."/>
            <person name="Terauchi A.M."/>
            <person name="Yang P."/>
            <person name="Ball S."/>
            <person name="Bowler C."/>
            <person name="Dieckmann C.L."/>
            <person name="Gladyshev V.N."/>
            <person name="Green P."/>
            <person name="Jorgensen R."/>
            <person name="Mayfield S."/>
            <person name="Mueller-Roeber B."/>
            <person name="Rajamani S."/>
            <person name="Sayre R.T."/>
            <person name="Brokstein P."/>
            <person name="Dubchak I."/>
            <person name="Goodstein D."/>
            <person name="Hornick L."/>
            <person name="Huang Y.W."/>
            <person name="Jhaveri J."/>
            <person name="Luo Y."/>
            <person name="Martinez D."/>
            <person name="Ngau W.C."/>
            <person name="Otillar B."/>
            <person name="Poliakov A."/>
            <person name="Porter A."/>
            <person name="Szajkowski L."/>
            <person name="Werner G."/>
            <person name="Zhou K."/>
            <person name="Grigoriev I.V."/>
            <person name="Rokhsar D.S."/>
            <person name="Grossman A.R."/>
        </authorList>
    </citation>
    <scope>NUCLEOTIDE SEQUENCE [LARGE SCALE GENOMIC DNA]</scope>
    <source>
        <strain evidence="10">CC-503</strain>
    </source>
</reference>
<dbReference type="STRING" id="3055.A8JGT1"/>
<dbReference type="Pfam" id="PF08152">
    <property type="entry name" value="GUCT"/>
    <property type="match status" value="1"/>
</dbReference>
<dbReference type="HOGENOM" id="CLU_003041_20_0_1"/>
<dbReference type="GO" id="GO:0003729">
    <property type="term" value="F:mRNA binding"/>
    <property type="evidence" value="ECO:0000318"/>
    <property type="project" value="GO_Central"/>
</dbReference>
<evidence type="ECO:0000313" key="10">
    <source>
        <dbReference type="Proteomes" id="UP000006906"/>
    </source>
</evidence>
<keyword evidence="7" id="KW-0694">RNA-binding</keyword>
<evidence type="ECO:0000256" key="4">
    <source>
        <dbReference type="ARBA" id="ARBA00022801"/>
    </source>
</evidence>
<dbReference type="PANTHER" id="PTHR47963:SF8">
    <property type="entry name" value="ATP-DEPENDENT RNA HELICASE DEAD"/>
    <property type="match status" value="1"/>
</dbReference>
<evidence type="ECO:0000256" key="1">
    <source>
        <dbReference type="ARBA" id="ARBA00006517"/>
    </source>
</evidence>
<dbReference type="InParanoid" id="A8JGT1"/>
<protein>
    <recommendedName>
        <fullName evidence="2">RNA helicase</fullName>
        <ecNumber evidence="2">3.6.4.13</ecNumber>
    </recommendedName>
</protein>
<dbReference type="OrthoDB" id="4255at2759"/>
<evidence type="ECO:0000313" key="9">
    <source>
        <dbReference type="EMBL" id="PNW87332.1"/>
    </source>
</evidence>
<keyword evidence="3" id="KW-0547">Nucleotide-binding</keyword>
<dbReference type="SUPFAM" id="SSF54928">
    <property type="entry name" value="RNA-binding domain, RBD"/>
    <property type="match status" value="1"/>
</dbReference>
<dbReference type="SMART" id="SM00490">
    <property type="entry name" value="HELICc"/>
    <property type="match status" value="1"/>
</dbReference>
<dbReference type="GO" id="GO:0016787">
    <property type="term" value="F:hydrolase activity"/>
    <property type="evidence" value="ECO:0007669"/>
    <property type="project" value="UniProtKB-KW"/>
</dbReference>
<organism evidence="9 10">
    <name type="scientific">Chlamydomonas reinhardtii</name>
    <name type="common">Chlamydomonas smithii</name>
    <dbReference type="NCBI Taxonomy" id="3055"/>
    <lineage>
        <taxon>Eukaryota</taxon>
        <taxon>Viridiplantae</taxon>
        <taxon>Chlorophyta</taxon>
        <taxon>core chlorophytes</taxon>
        <taxon>Chlorophyceae</taxon>
        <taxon>CS clade</taxon>
        <taxon>Chlamydomonadales</taxon>
        <taxon>Chlamydomonadaceae</taxon>
        <taxon>Chlamydomonas</taxon>
    </lineage>
</organism>
<dbReference type="eggNOG" id="KOG0331">
    <property type="taxonomic scope" value="Eukaryota"/>
</dbReference>
<dbReference type="InterPro" id="IPR014001">
    <property type="entry name" value="Helicase_ATP-bd"/>
</dbReference>
<dbReference type="GO" id="GO:0005524">
    <property type="term" value="F:ATP binding"/>
    <property type="evidence" value="ECO:0007669"/>
    <property type="project" value="UniProtKB-KW"/>
</dbReference>
<dbReference type="InterPro" id="IPR035979">
    <property type="entry name" value="RBD_domain_sf"/>
</dbReference>
<feature type="compositionally biased region" description="Low complexity" evidence="8">
    <location>
        <begin position="59"/>
        <end position="69"/>
    </location>
</feature>
<proteinExistence type="inferred from homology"/>
<dbReference type="EMBL" id="CM008963">
    <property type="protein sequence ID" value="PNW87332.1"/>
    <property type="molecule type" value="Genomic_DNA"/>
</dbReference>
<dbReference type="SMART" id="SM00487">
    <property type="entry name" value="DEXDc"/>
    <property type="match status" value="1"/>
</dbReference>
<dbReference type="InterPro" id="IPR044742">
    <property type="entry name" value="DEAD/DEAH_RhlB"/>
</dbReference>
<accession>A8JGT1</accession>
<evidence type="ECO:0000256" key="2">
    <source>
        <dbReference type="ARBA" id="ARBA00012552"/>
    </source>
</evidence>
<dbReference type="PANTHER" id="PTHR47963">
    <property type="entry name" value="DEAD-BOX ATP-DEPENDENT RNA HELICASE 47, MITOCHONDRIAL"/>
    <property type="match status" value="1"/>
</dbReference>
<keyword evidence="6" id="KW-0067">ATP-binding</keyword>
<dbReference type="EC" id="3.6.4.13" evidence="2"/>
<name>A8JGT1_CHLRE</name>
<dbReference type="CDD" id="cd00268">
    <property type="entry name" value="DEADc"/>
    <property type="match status" value="1"/>
</dbReference>